<gene>
    <name evidence="1" type="ORF">EUGRSUZ_H03896</name>
</gene>
<sequence length="67" mass="8038">MEQNLLEEQRSTFNDTGCTFYLIFLNQSLLERTHDNHSLKSKVRRVNSFLQKKLHQLEKTRLRFNAA</sequence>
<reference evidence="1" key="1">
    <citation type="submission" date="2013-07" db="EMBL/GenBank/DDBJ databases">
        <title>The genome of Eucalyptus grandis.</title>
        <authorList>
            <person name="Schmutz J."/>
            <person name="Hayes R."/>
            <person name="Myburg A."/>
            <person name="Tuskan G."/>
            <person name="Grattapaglia D."/>
            <person name="Rokhsar D.S."/>
        </authorList>
    </citation>
    <scope>NUCLEOTIDE SEQUENCE</scope>
    <source>
        <tissue evidence="1">Leaf extractions</tissue>
    </source>
</reference>
<proteinExistence type="predicted"/>
<evidence type="ECO:0000313" key="1">
    <source>
        <dbReference type="EMBL" id="KCW61123.1"/>
    </source>
</evidence>
<name>A0A059B4R8_EUCGR</name>
<organism evidence="1">
    <name type="scientific">Eucalyptus grandis</name>
    <name type="common">Flooded gum</name>
    <dbReference type="NCBI Taxonomy" id="71139"/>
    <lineage>
        <taxon>Eukaryota</taxon>
        <taxon>Viridiplantae</taxon>
        <taxon>Streptophyta</taxon>
        <taxon>Embryophyta</taxon>
        <taxon>Tracheophyta</taxon>
        <taxon>Spermatophyta</taxon>
        <taxon>Magnoliopsida</taxon>
        <taxon>eudicotyledons</taxon>
        <taxon>Gunneridae</taxon>
        <taxon>Pentapetalae</taxon>
        <taxon>rosids</taxon>
        <taxon>malvids</taxon>
        <taxon>Myrtales</taxon>
        <taxon>Myrtaceae</taxon>
        <taxon>Myrtoideae</taxon>
        <taxon>Eucalypteae</taxon>
        <taxon>Eucalyptus</taxon>
    </lineage>
</organism>
<dbReference type="Gramene" id="KCW61123">
    <property type="protein sequence ID" value="KCW61123"/>
    <property type="gene ID" value="EUGRSUZ_H03896"/>
</dbReference>
<dbReference type="AlphaFoldDB" id="A0A059B4R8"/>
<protein>
    <submittedName>
        <fullName evidence="1">Uncharacterized protein</fullName>
    </submittedName>
</protein>
<accession>A0A059B4R8</accession>
<dbReference type="EMBL" id="KK198760">
    <property type="protein sequence ID" value="KCW61123.1"/>
    <property type="molecule type" value="Genomic_DNA"/>
</dbReference>
<dbReference type="InParanoid" id="A0A059B4R8"/>